<dbReference type="OrthoDB" id="2570531at2"/>
<dbReference type="EMBL" id="QMEY01000001">
    <property type="protein sequence ID" value="RBQ21642.1"/>
    <property type="molecule type" value="Genomic_DNA"/>
</dbReference>
<keyword evidence="2" id="KW-1185">Reference proteome</keyword>
<protein>
    <recommendedName>
        <fullName evidence="3">Aminoglycoside phosphotransferase</fullName>
    </recommendedName>
</protein>
<sequence length="210" mass="22788">MGIQWEQLPQQLRDDVETHLGVVLKTAAPARGHVPAAGIRLLHENRRSTWLKACPARHPIARIYERERQVGLVLPVAVPAPRMQWSSTAHGWIAMVHTFVEGRQVDLTPGSLDVSTVLAEIARLGDLLTPCPPGVPSLSDHIGNLLGRAHAILDDQTVMPAGDRAMYADVLDGFDVEALKGDTLLHFALHPGVLRMVGSPGAGPSMFMFD</sequence>
<accession>A0A366M853</accession>
<dbReference type="AlphaFoldDB" id="A0A366M853"/>
<evidence type="ECO:0000313" key="1">
    <source>
        <dbReference type="EMBL" id="RBQ21642.1"/>
    </source>
</evidence>
<dbReference type="RefSeq" id="WP_113978477.1">
    <property type="nucleotide sequence ID" value="NZ_QMEY01000001.1"/>
</dbReference>
<reference evidence="1 2" key="1">
    <citation type="submission" date="2018-06" db="EMBL/GenBank/DDBJ databases">
        <title>Sphaerisporangium craniellae sp. nov., isolated from a marine sponge in the South China Sea.</title>
        <authorList>
            <person name="Li L."/>
        </authorList>
    </citation>
    <scope>NUCLEOTIDE SEQUENCE [LARGE SCALE GENOMIC DNA]</scope>
    <source>
        <strain evidence="1 2">LHW63015</strain>
    </source>
</reference>
<gene>
    <name evidence="1" type="ORF">DP939_02720</name>
</gene>
<comment type="caution">
    <text evidence="1">The sequence shown here is derived from an EMBL/GenBank/DDBJ whole genome shotgun (WGS) entry which is preliminary data.</text>
</comment>
<name>A0A366M853_9ACTN</name>
<evidence type="ECO:0008006" key="3">
    <source>
        <dbReference type="Google" id="ProtNLM"/>
    </source>
</evidence>
<organism evidence="1 2">
    <name type="scientific">Spongiactinospora rosea</name>
    <dbReference type="NCBI Taxonomy" id="2248750"/>
    <lineage>
        <taxon>Bacteria</taxon>
        <taxon>Bacillati</taxon>
        <taxon>Actinomycetota</taxon>
        <taxon>Actinomycetes</taxon>
        <taxon>Streptosporangiales</taxon>
        <taxon>Streptosporangiaceae</taxon>
        <taxon>Spongiactinospora</taxon>
    </lineage>
</organism>
<dbReference type="Proteomes" id="UP000253303">
    <property type="component" value="Unassembled WGS sequence"/>
</dbReference>
<evidence type="ECO:0000313" key="2">
    <source>
        <dbReference type="Proteomes" id="UP000253303"/>
    </source>
</evidence>
<proteinExistence type="predicted"/>